<dbReference type="InterPro" id="IPR029061">
    <property type="entry name" value="THDP-binding"/>
</dbReference>
<comment type="similarity">
    <text evidence="1 3">Belongs to the TPP enzyme family.</text>
</comment>
<dbReference type="CDD" id="cd00568">
    <property type="entry name" value="TPP_enzymes"/>
    <property type="match status" value="1"/>
</dbReference>
<dbReference type="Gene3D" id="3.40.50.1220">
    <property type="entry name" value="TPP-binding domain"/>
    <property type="match status" value="1"/>
</dbReference>
<name>A0ABW7ALN0_9ACTN</name>
<feature type="domain" description="Thiamine pyrophosphate enzyme central" evidence="4">
    <location>
        <begin position="203"/>
        <end position="336"/>
    </location>
</feature>
<dbReference type="InterPro" id="IPR029035">
    <property type="entry name" value="DHS-like_NAD/FAD-binding_dom"/>
</dbReference>
<dbReference type="Pfam" id="PF00205">
    <property type="entry name" value="TPP_enzyme_M"/>
    <property type="match status" value="1"/>
</dbReference>
<evidence type="ECO:0000256" key="3">
    <source>
        <dbReference type="RuleBase" id="RU362132"/>
    </source>
</evidence>
<evidence type="ECO:0000259" key="6">
    <source>
        <dbReference type="Pfam" id="PF02776"/>
    </source>
</evidence>
<evidence type="ECO:0000256" key="2">
    <source>
        <dbReference type="ARBA" id="ARBA00023052"/>
    </source>
</evidence>
<feature type="domain" description="Thiamine pyrophosphate enzyme TPP-binding" evidence="5">
    <location>
        <begin position="391"/>
        <end position="536"/>
    </location>
</feature>
<evidence type="ECO:0000259" key="4">
    <source>
        <dbReference type="Pfam" id="PF00205"/>
    </source>
</evidence>
<dbReference type="SUPFAM" id="SSF52518">
    <property type="entry name" value="Thiamin diphosphate-binding fold (THDP-binding)"/>
    <property type="match status" value="2"/>
</dbReference>
<dbReference type="Proteomes" id="UP001603978">
    <property type="component" value="Unassembled WGS sequence"/>
</dbReference>
<dbReference type="RefSeq" id="WP_393172532.1">
    <property type="nucleotide sequence ID" value="NZ_JBICRM010000027.1"/>
</dbReference>
<dbReference type="InterPro" id="IPR012001">
    <property type="entry name" value="Thiamin_PyroP_enz_TPP-bd_dom"/>
</dbReference>
<dbReference type="InterPro" id="IPR012000">
    <property type="entry name" value="Thiamin_PyroP_enz_cen_dom"/>
</dbReference>
<sequence length="571" mass="61688">MKVYEALVKGLESVGVDAAFGGAGENAAGLMLALKHSRRIRPIITRHEQAASFMACGYAMYTSKLGFCFATAGPGAFNLFSGLAVAMSDSYPVLAVSGYASRKWQGWGSLNETSGMNRTPDSRAMFAATTKKSFLLTDAADTWDVLEEAVNIAFEGRPGPVHIHVPEDLTERGVEAGDVRPIRLDVARVLPDPARVEEIASVLAEAIARRKRIVALAGFGAVRSGAGPEIRRLIERFQIPLLTTLDGKGIVSEGHPLSVGVFADSGHASAWKAFREADVVLCIGNSLNQHATFNYRKDLFNGKLLIHVNISDTEFHKAYKPDYALLSDARPAVAALVDALERRVGEVPAVAVDGRDYEARHITHLTGKIHPGELAQAIGRMLPERGVVLADAGAHLAWLGYYVDLEEGQNFRKAGSFGPMAGHVNGAIGLKVAQPERTVVVGCGDGCYSLSGFELMTAVEHDIPVIWVIFDDQEFKLIKLFQIATYAETGLVEFQNPDFAAYAGACGADGYRVETLEEFENAFRAALSSGRPTVIDAKITRWAVPHYSPSPDGMIAGLIEALEDRFRDERG</sequence>
<dbReference type="InterPro" id="IPR011766">
    <property type="entry name" value="TPP_enzyme_TPP-bd"/>
</dbReference>
<comment type="caution">
    <text evidence="7">The sequence shown here is derived from an EMBL/GenBank/DDBJ whole genome shotgun (WGS) entry which is preliminary data.</text>
</comment>
<accession>A0ABW7ALN0</accession>
<dbReference type="CDD" id="cd07035">
    <property type="entry name" value="TPP_PYR_POX_like"/>
    <property type="match status" value="1"/>
</dbReference>
<feature type="domain" description="Thiamine pyrophosphate enzyme N-terminal TPP-binding" evidence="6">
    <location>
        <begin position="1"/>
        <end position="111"/>
    </location>
</feature>
<proteinExistence type="inferred from homology"/>
<dbReference type="Pfam" id="PF02775">
    <property type="entry name" value="TPP_enzyme_C"/>
    <property type="match status" value="1"/>
</dbReference>
<gene>
    <name evidence="7" type="ORF">ACFLIM_34330</name>
</gene>
<dbReference type="Gene3D" id="3.40.50.970">
    <property type="match status" value="2"/>
</dbReference>
<dbReference type="InterPro" id="IPR045229">
    <property type="entry name" value="TPP_enz"/>
</dbReference>
<dbReference type="EMBL" id="JBICRM010000027">
    <property type="protein sequence ID" value="MFG1708295.1"/>
    <property type="molecule type" value="Genomic_DNA"/>
</dbReference>
<evidence type="ECO:0000313" key="8">
    <source>
        <dbReference type="Proteomes" id="UP001603978"/>
    </source>
</evidence>
<organism evidence="7 8">
    <name type="scientific">Nonomuraea marmarensis</name>
    <dbReference type="NCBI Taxonomy" id="3351344"/>
    <lineage>
        <taxon>Bacteria</taxon>
        <taxon>Bacillati</taxon>
        <taxon>Actinomycetota</taxon>
        <taxon>Actinomycetes</taxon>
        <taxon>Streptosporangiales</taxon>
        <taxon>Streptosporangiaceae</taxon>
        <taxon>Nonomuraea</taxon>
    </lineage>
</organism>
<reference evidence="7 8" key="1">
    <citation type="submission" date="2024-10" db="EMBL/GenBank/DDBJ databases">
        <authorList>
            <person name="Topkara A.R."/>
            <person name="Saygin H."/>
        </authorList>
    </citation>
    <scope>NUCLEOTIDE SEQUENCE [LARGE SCALE GENOMIC DNA]</scope>
    <source>
        <strain evidence="7 8">M3C6</strain>
    </source>
</reference>
<evidence type="ECO:0000256" key="1">
    <source>
        <dbReference type="ARBA" id="ARBA00007812"/>
    </source>
</evidence>
<keyword evidence="8" id="KW-1185">Reference proteome</keyword>
<evidence type="ECO:0000259" key="5">
    <source>
        <dbReference type="Pfam" id="PF02775"/>
    </source>
</evidence>
<dbReference type="Pfam" id="PF02776">
    <property type="entry name" value="TPP_enzyme_N"/>
    <property type="match status" value="1"/>
</dbReference>
<evidence type="ECO:0000313" key="7">
    <source>
        <dbReference type="EMBL" id="MFG1708295.1"/>
    </source>
</evidence>
<dbReference type="PANTHER" id="PTHR18968:SF13">
    <property type="entry name" value="ACETOLACTATE SYNTHASE CATALYTIC SUBUNIT, MITOCHONDRIAL"/>
    <property type="match status" value="1"/>
</dbReference>
<dbReference type="SUPFAM" id="SSF52467">
    <property type="entry name" value="DHS-like NAD/FAD-binding domain"/>
    <property type="match status" value="1"/>
</dbReference>
<dbReference type="PANTHER" id="PTHR18968">
    <property type="entry name" value="THIAMINE PYROPHOSPHATE ENZYMES"/>
    <property type="match status" value="1"/>
</dbReference>
<protein>
    <submittedName>
        <fullName evidence="7">Thiamine pyrophosphate-binding protein</fullName>
    </submittedName>
</protein>
<keyword evidence="2 3" id="KW-0786">Thiamine pyrophosphate</keyword>